<dbReference type="AlphaFoldDB" id="A0A2T6ASC8"/>
<evidence type="ECO:0000313" key="2">
    <source>
        <dbReference type="EMBL" id="PTX46721.1"/>
    </source>
</evidence>
<feature type="signal peptide" evidence="1">
    <location>
        <begin position="1"/>
        <end position="18"/>
    </location>
</feature>
<feature type="chain" id="PRO_5015445692" evidence="1">
    <location>
        <begin position="19"/>
        <end position="134"/>
    </location>
</feature>
<gene>
    <name evidence="2" type="ORF">C8N44_11589</name>
</gene>
<name>A0A2T6ASC8_9RHOB</name>
<proteinExistence type="predicted"/>
<reference evidence="2 3" key="1">
    <citation type="submission" date="2018-04" db="EMBL/GenBank/DDBJ databases">
        <title>Genomic Encyclopedia of Archaeal and Bacterial Type Strains, Phase II (KMG-II): from individual species to whole genera.</title>
        <authorList>
            <person name="Goeker M."/>
        </authorList>
    </citation>
    <scope>NUCLEOTIDE SEQUENCE [LARGE SCALE GENOMIC DNA]</scope>
    <source>
        <strain evidence="2 3">DSM 29329</strain>
    </source>
</reference>
<protein>
    <submittedName>
        <fullName evidence="2">Uncharacterized protein</fullName>
    </submittedName>
</protein>
<accession>A0A2T6ASC8</accession>
<evidence type="ECO:0000256" key="1">
    <source>
        <dbReference type="SAM" id="SignalP"/>
    </source>
</evidence>
<dbReference type="OrthoDB" id="10006048at2"/>
<dbReference type="RefSeq" id="WP_107977216.1">
    <property type="nucleotide sequence ID" value="NZ_BMEZ01000016.1"/>
</dbReference>
<dbReference type="EMBL" id="QBKN01000015">
    <property type="protein sequence ID" value="PTX46721.1"/>
    <property type="molecule type" value="Genomic_DNA"/>
</dbReference>
<dbReference type="Proteomes" id="UP000244069">
    <property type="component" value="Unassembled WGS sequence"/>
</dbReference>
<evidence type="ECO:0000313" key="3">
    <source>
        <dbReference type="Proteomes" id="UP000244069"/>
    </source>
</evidence>
<organism evidence="2 3">
    <name type="scientific">Allosediminivita pacifica</name>
    <dbReference type="NCBI Taxonomy" id="1267769"/>
    <lineage>
        <taxon>Bacteria</taxon>
        <taxon>Pseudomonadati</taxon>
        <taxon>Pseudomonadota</taxon>
        <taxon>Alphaproteobacteria</taxon>
        <taxon>Rhodobacterales</taxon>
        <taxon>Paracoccaceae</taxon>
        <taxon>Allosediminivita</taxon>
    </lineage>
</organism>
<sequence>MRFALLALVLSCPGALSAQGLFSAPSEAQQQFSVQSPVAAPSGKIIEDALRDFDAQLAAPVRSAEGVTLVPYQDLVDQKTEAQWSFEGEQSKALGVDISNICLTAAGACWVGYTTAGSSCFCETKDMLELGIVR</sequence>
<comment type="caution">
    <text evidence="2">The sequence shown here is derived from an EMBL/GenBank/DDBJ whole genome shotgun (WGS) entry which is preliminary data.</text>
</comment>
<keyword evidence="1" id="KW-0732">Signal</keyword>
<keyword evidence="3" id="KW-1185">Reference proteome</keyword>